<dbReference type="SMART" id="SM00889">
    <property type="entry name" value="EFG_IV"/>
    <property type="match status" value="1"/>
</dbReference>
<evidence type="ECO:0000313" key="6">
    <source>
        <dbReference type="Proteomes" id="UP000480246"/>
    </source>
</evidence>
<dbReference type="SUPFAM" id="SSF50447">
    <property type="entry name" value="Translation proteins"/>
    <property type="match status" value="1"/>
</dbReference>
<dbReference type="OrthoDB" id="9804431at2"/>
<dbReference type="InterPro" id="IPR000795">
    <property type="entry name" value="T_Tr_GTP-bd_dom"/>
</dbReference>
<evidence type="ECO:0000259" key="4">
    <source>
        <dbReference type="PROSITE" id="PS51722"/>
    </source>
</evidence>
<organism evidence="5 6">
    <name type="scientific">Gracilibacillus oryzae</name>
    <dbReference type="NCBI Taxonomy" id="1672701"/>
    <lineage>
        <taxon>Bacteria</taxon>
        <taxon>Bacillati</taxon>
        <taxon>Bacillota</taxon>
        <taxon>Bacilli</taxon>
        <taxon>Bacillales</taxon>
        <taxon>Bacillaceae</taxon>
        <taxon>Gracilibacillus</taxon>
    </lineage>
</organism>
<dbReference type="Gene3D" id="3.30.70.240">
    <property type="match status" value="1"/>
</dbReference>
<dbReference type="PANTHER" id="PTHR43261:SF1">
    <property type="entry name" value="RIBOSOME-RELEASING FACTOR 2, MITOCHONDRIAL"/>
    <property type="match status" value="1"/>
</dbReference>
<dbReference type="AlphaFoldDB" id="A0A7C8KU20"/>
<dbReference type="InterPro" id="IPR053905">
    <property type="entry name" value="EF-G-like_DII"/>
</dbReference>
<dbReference type="PRINTS" id="PR01037">
    <property type="entry name" value="TCRTETOQM"/>
</dbReference>
<dbReference type="NCBIfam" id="TIGR00231">
    <property type="entry name" value="small_GTP"/>
    <property type="match status" value="1"/>
</dbReference>
<dbReference type="Gene3D" id="3.30.70.870">
    <property type="entry name" value="Elongation Factor G (Translational Gtpase), domain 3"/>
    <property type="match status" value="1"/>
</dbReference>
<dbReference type="PROSITE" id="PS51722">
    <property type="entry name" value="G_TR_2"/>
    <property type="match status" value="1"/>
</dbReference>
<dbReference type="Pfam" id="PF00009">
    <property type="entry name" value="GTP_EFTU"/>
    <property type="match status" value="1"/>
</dbReference>
<dbReference type="Pfam" id="PF00679">
    <property type="entry name" value="EFG_C"/>
    <property type="match status" value="1"/>
</dbReference>
<dbReference type="GO" id="GO:0005525">
    <property type="term" value="F:GTP binding"/>
    <property type="evidence" value="ECO:0007669"/>
    <property type="project" value="UniProtKB-KW"/>
</dbReference>
<proteinExistence type="predicted"/>
<gene>
    <name evidence="5" type="ORF">F9U64_02680</name>
</gene>
<dbReference type="InterPro" id="IPR005225">
    <property type="entry name" value="Small_GTP-bd"/>
</dbReference>
<dbReference type="Proteomes" id="UP000480246">
    <property type="component" value="Unassembled WGS sequence"/>
</dbReference>
<evidence type="ECO:0000313" key="5">
    <source>
        <dbReference type="EMBL" id="KAB8138922.1"/>
    </source>
</evidence>
<evidence type="ECO:0000256" key="3">
    <source>
        <dbReference type="ARBA" id="ARBA00023134"/>
    </source>
</evidence>
<dbReference type="InterPro" id="IPR020568">
    <property type="entry name" value="Ribosomal_Su5_D2-typ_SF"/>
</dbReference>
<dbReference type="Pfam" id="PF03764">
    <property type="entry name" value="EFG_IV"/>
    <property type="match status" value="1"/>
</dbReference>
<dbReference type="RefSeq" id="WP_153401363.1">
    <property type="nucleotide sequence ID" value="NZ_ML762424.1"/>
</dbReference>
<keyword evidence="1" id="KW-0547">Nucleotide-binding</keyword>
<dbReference type="PRINTS" id="PR00315">
    <property type="entry name" value="ELONGATNFCT"/>
</dbReference>
<dbReference type="Gene3D" id="3.30.230.10">
    <property type="match status" value="1"/>
</dbReference>
<dbReference type="InterPro" id="IPR027417">
    <property type="entry name" value="P-loop_NTPase"/>
</dbReference>
<name>A0A7C8KU20_9BACI</name>
<reference evidence="5 6" key="1">
    <citation type="submission" date="2019-10" db="EMBL/GenBank/DDBJ databases">
        <title>Gracilibacillus sp. nov. isolated from rice seeds.</title>
        <authorList>
            <person name="He S."/>
        </authorList>
    </citation>
    <scope>NUCLEOTIDE SEQUENCE [LARGE SCALE GENOMIC DNA]</scope>
    <source>
        <strain evidence="5 6">TD8</strain>
    </source>
</reference>
<evidence type="ECO:0000256" key="2">
    <source>
        <dbReference type="ARBA" id="ARBA00022917"/>
    </source>
</evidence>
<keyword evidence="6" id="KW-1185">Reference proteome</keyword>
<dbReference type="Gene3D" id="3.40.50.300">
    <property type="entry name" value="P-loop containing nucleotide triphosphate hydrolases"/>
    <property type="match status" value="1"/>
</dbReference>
<feature type="domain" description="Tr-type G" evidence="4">
    <location>
        <begin position="1"/>
        <end position="234"/>
    </location>
</feature>
<dbReference type="GO" id="GO:0032790">
    <property type="term" value="P:ribosome disassembly"/>
    <property type="evidence" value="ECO:0007669"/>
    <property type="project" value="TreeGrafter"/>
</dbReference>
<dbReference type="SUPFAM" id="SSF52540">
    <property type="entry name" value="P-loop containing nucleoside triphosphate hydrolases"/>
    <property type="match status" value="1"/>
</dbReference>
<evidence type="ECO:0000256" key="1">
    <source>
        <dbReference type="ARBA" id="ARBA00022741"/>
    </source>
</evidence>
<dbReference type="PANTHER" id="PTHR43261">
    <property type="entry name" value="TRANSLATION ELONGATION FACTOR G-RELATED"/>
    <property type="match status" value="1"/>
</dbReference>
<dbReference type="GO" id="GO:0006412">
    <property type="term" value="P:translation"/>
    <property type="evidence" value="ECO:0007669"/>
    <property type="project" value="UniProtKB-KW"/>
</dbReference>
<dbReference type="InterPro" id="IPR000640">
    <property type="entry name" value="EFG_V-like"/>
</dbReference>
<dbReference type="SMART" id="SM00838">
    <property type="entry name" value="EFG_C"/>
    <property type="match status" value="1"/>
</dbReference>
<accession>A0A7C8KU20</accession>
<dbReference type="InterPro" id="IPR035647">
    <property type="entry name" value="EFG_III/V"/>
</dbReference>
<dbReference type="SUPFAM" id="SSF54211">
    <property type="entry name" value="Ribosomal protein S5 domain 2-like"/>
    <property type="match status" value="1"/>
</dbReference>
<keyword evidence="2" id="KW-0648">Protein biosynthesis</keyword>
<comment type="caution">
    <text evidence="5">The sequence shown here is derived from an EMBL/GenBank/DDBJ whole genome shotgun (WGS) entry which is preliminary data.</text>
</comment>
<dbReference type="EMBL" id="WEID01000012">
    <property type="protein sequence ID" value="KAB8138922.1"/>
    <property type="molecule type" value="Genomic_DNA"/>
</dbReference>
<dbReference type="InterPro" id="IPR014721">
    <property type="entry name" value="Ribsml_uS5_D2-typ_fold_subgr"/>
</dbReference>
<sequence length="653" mass="74563">MTSTVGLFAHVDAGKTTFAEQLLFLTNRIDQPGRVDHQNTYLDHHPVERDRGITVFSEQALLQTRKRMYQLIDTPGHVDFSAEMERMIHVIDYGIIIISAVEGIQGHTETVWQLMKKQGKPVFFFINKLDREGANKENVIKEIEKDFTSSILDAMEFFQTDYLTEKTMEKIAEHDDLLLEHYLDGNMDEQLWKTKMAEMIQTGTIFPYFYGSALQNVGIDAVLQALDTWTNTAWNDSDPFTGTVYKIRHDKNSRRLTFLKAIQGQLAVRDQLNGEKINELRVYDGDKFQVVDKVAAGQLFAVVGNSSLSIGDTAGNGAKSPSYSMIPTMRVKAEYAENENDREILQLFELLDAEDPSLKVEWNSELKEIHFHILGVIQLEVLKQIITERFNKSVEFTPPEILYKETINHTVTGYGHFEPLRHYAEVHLQLEPGRRGTGITFENRCHVDDLPLNYQRLVQQHIFERTHTGILTGSPLTDIHISLINGRAHEKHTSGGDFREAAYRALRQGLEQAEKKLLEPFYEVKIKVESHLVGRVMADIEKANGRLEIPVTEGETALITGKVPVSTFRDYPVTFASFTKGKGSLQMRYAGYDECHNPDEVAERIAYEKNRDPIYRSSSVFCSKGESYSVPWQEAKEHMHANTEMKTESQSFK</sequence>
<keyword evidence="3" id="KW-0342">GTP-binding</keyword>
<dbReference type="GO" id="GO:0003924">
    <property type="term" value="F:GTPase activity"/>
    <property type="evidence" value="ECO:0007669"/>
    <property type="project" value="InterPro"/>
</dbReference>
<dbReference type="SUPFAM" id="SSF54980">
    <property type="entry name" value="EF-G C-terminal domain-like"/>
    <property type="match status" value="2"/>
</dbReference>
<dbReference type="InterPro" id="IPR009000">
    <property type="entry name" value="Transl_B-barrel_sf"/>
</dbReference>
<dbReference type="Pfam" id="PF22042">
    <property type="entry name" value="EF-G_D2"/>
    <property type="match status" value="1"/>
</dbReference>
<protein>
    <submittedName>
        <fullName evidence="5">TetM/TetW/TetO/TetS family tetracycline resistance ribosomal protection protein</fullName>
    </submittedName>
</protein>
<dbReference type="InterPro" id="IPR005517">
    <property type="entry name" value="Transl_elong_EFG/EF2_IV"/>
</dbReference>
<dbReference type="Gene3D" id="2.40.30.10">
    <property type="entry name" value="Translation factors"/>
    <property type="match status" value="1"/>
</dbReference>